<keyword evidence="2" id="KW-1185">Reference proteome</keyword>
<reference evidence="1" key="1">
    <citation type="submission" date="2023-03" db="EMBL/GenBank/DDBJ databases">
        <title>Massive genome expansion in bonnet fungi (Mycena s.s.) driven by repeated elements and novel gene families across ecological guilds.</title>
        <authorList>
            <consortium name="Lawrence Berkeley National Laboratory"/>
            <person name="Harder C.B."/>
            <person name="Miyauchi S."/>
            <person name="Viragh M."/>
            <person name="Kuo A."/>
            <person name="Thoen E."/>
            <person name="Andreopoulos B."/>
            <person name="Lu D."/>
            <person name="Skrede I."/>
            <person name="Drula E."/>
            <person name="Henrissat B."/>
            <person name="Morin E."/>
            <person name="Kohler A."/>
            <person name="Barry K."/>
            <person name="LaButti K."/>
            <person name="Morin E."/>
            <person name="Salamov A."/>
            <person name="Lipzen A."/>
            <person name="Mereny Z."/>
            <person name="Hegedus B."/>
            <person name="Baldrian P."/>
            <person name="Stursova M."/>
            <person name="Weitz H."/>
            <person name="Taylor A."/>
            <person name="Grigoriev I.V."/>
            <person name="Nagy L.G."/>
            <person name="Martin F."/>
            <person name="Kauserud H."/>
        </authorList>
    </citation>
    <scope>NUCLEOTIDE SEQUENCE</scope>
    <source>
        <strain evidence="1">CBHHK200</strain>
    </source>
</reference>
<dbReference type="EMBL" id="JARJCM010000036">
    <property type="protein sequence ID" value="KAJ7037556.1"/>
    <property type="molecule type" value="Genomic_DNA"/>
</dbReference>
<evidence type="ECO:0000313" key="2">
    <source>
        <dbReference type="Proteomes" id="UP001218188"/>
    </source>
</evidence>
<evidence type="ECO:0000313" key="1">
    <source>
        <dbReference type="EMBL" id="KAJ7037556.1"/>
    </source>
</evidence>
<dbReference type="Proteomes" id="UP001218188">
    <property type="component" value="Unassembled WGS sequence"/>
</dbReference>
<organism evidence="1 2">
    <name type="scientific">Mycena alexandri</name>
    <dbReference type="NCBI Taxonomy" id="1745969"/>
    <lineage>
        <taxon>Eukaryota</taxon>
        <taxon>Fungi</taxon>
        <taxon>Dikarya</taxon>
        <taxon>Basidiomycota</taxon>
        <taxon>Agaricomycotina</taxon>
        <taxon>Agaricomycetes</taxon>
        <taxon>Agaricomycetidae</taxon>
        <taxon>Agaricales</taxon>
        <taxon>Marasmiineae</taxon>
        <taxon>Mycenaceae</taxon>
        <taxon>Mycena</taxon>
    </lineage>
</organism>
<proteinExistence type="predicted"/>
<protein>
    <submittedName>
        <fullName evidence="1">Uncharacterized protein</fullName>
    </submittedName>
</protein>
<dbReference type="AlphaFoldDB" id="A0AAD6T2E6"/>
<name>A0AAD6T2E6_9AGAR</name>
<gene>
    <name evidence="1" type="ORF">C8F04DRAFT_1232442</name>
</gene>
<sequence length="728" mass="81149">MAPHIPDEVVSEILLPALKVSESMFSDTESDVSPFATPHVSSSAYLLVCKAWRRVGTPLLYQVVIIRSTAQARALQRTLHSNPDFGKFVNKLRVEGGFGVSMEQLLKHTPKLTDIFLSLMIRGSDSTSGLVRGLPHINPTRLIVFEPPPSRGGQLKNIQVADLVKALEKALPMWTNLADINFPYFSPVSGGIRQDLVTVASSRDTVQRISFSKLTTIDIPFLASIAARPTLKVIQIRNIDAFESEKLISDVAADPRLKQLVQWPETPETPPDPTALWVANLSFQAFKNSPQEVVDRIWSCILGFAVPAPYAQSRTMFFTSNPNATHHDWDIRYGRRRYLTVSKTFCRLALPYLYHTVYLQLPATLHAFYDRLTSTPALGMHLRGMKLHSQAFQGGAEYHAEMKILFQTMQALSRRGEPAPATVDANAPPVDMSVVFRHARCLKRLLGEPRHPRPGEMPCLPWADFVALAQAAGSTMEEISNFAFEQPDINHGPAVFQQFSALRSFTWACDAGGSQWDDSQESLFVERVPADGFPALESLHLASSGALIIFTAMDLPKLRRLEFTGQFNPKCHAGDAFLHKHGPKVEGMSMQLLEVEGTPFSGHSVLKLCPRMTVFSCELQSIGGDYFNFAKGTFAPGIQHMSLTTLSVSKKPLQANLDDRAWKKFFDSLKLTHLPSLREIRVGSFEGWPTNEFDISKSVFVKLAERLLPSGVHLTERNGARWHPRLKK</sequence>
<comment type="caution">
    <text evidence="1">The sequence shown here is derived from an EMBL/GenBank/DDBJ whole genome shotgun (WGS) entry which is preliminary data.</text>
</comment>
<accession>A0AAD6T2E6</accession>